<dbReference type="InterPro" id="IPR001347">
    <property type="entry name" value="SIS_dom"/>
</dbReference>
<gene>
    <name evidence="6" type="ORF">C4K46_09770</name>
</gene>
<evidence type="ECO:0000259" key="4">
    <source>
        <dbReference type="PROSITE" id="PS51071"/>
    </source>
</evidence>
<reference evidence="6 7" key="1">
    <citation type="submission" date="2018-02" db="EMBL/GenBank/DDBJ databases">
        <title>Draft genome sequence of Streptococcus oricebi CCUG 70868T type strain.</title>
        <authorList>
            <person name="Mendez V."/>
            <person name="Salva-Serra F."/>
            <person name="Jaen-Luchoro D."/>
            <person name="Gonzales-Siles L."/>
            <person name="Karlsson R."/>
            <person name="Engstrom-Jakobsson H."/>
            <person name="Busquets A."/>
            <person name="Gomila M."/>
            <person name="Pineiro-Iglesias B."/>
            <person name="Bennasar-Figueras A."/>
            <person name="Seeger M."/>
            <person name="Moore E."/>
        </authorList>
    </citation>
    <scope>NUCLEOTIDE SEQUENCE [LARGE SCALE GENOMIC DNA]</scope>
    <source>
        <strain evidence="6 7">CCUG 70868</strain>
    </source>
</reference>
<keyword evidence="7" id="KW-1185">Reference proteome</keyword>
<keyword evidence="2" id="KW-0238">DNA-binding</keyword>
<dbReference type="CDD" id="cd05013">
    <property type="entry name" value="SIS_RpiR"/>
    <property type="match status" value="1"/>
</dbReference>
<sequence>MVSLEKNILPIIESVSGSLTHLEKKIASYFLSGDLGDDDLSAKAVAERLYVSVPSLTRFAKKCGFKGYRQFIYEFQESSQTNKNVSRNLTKNVLSDYGELLSKTFSLIDEEQFLRVGQMLNTAQRVYIYGQGSSGLVAQEMEFRFMRLGMVCKAITDAHMIRMNAVMVNQDCLVIGISMSGQTKIIVNAISNAKKAGARTVLITSNNSENLREQCDELVLVAMKKLLAQGNNISPQFPVLVVIDIFYAYYVDLDRDTRNQIFTTTLSALAQEEDDKGQEKEKT</sequence>
<dbReference type="PANTHER" id="PTHR30514:SF21">
    <property type="entry name" value="RPIR-FAMILY TRANSCRIPTIONAL REGULATOR"/>
    <property type="match status" value="1"/>
</dbReference>
<dbReference type="SUPFAM" id="SSF46689">
    <property type="entry name" value="Homeodomain-like"/>
    <property type="match status" value="1"/>
</dbReference>
<evidence type="ECO:0000313" key="6">
    <source>
        <dbReference type="EMBL" id="MBP2624223.1"/>
    </source>
</evidence>
<feature type="domain" description="SIS" evidence="5">
    <location>
        <begin position="116"/>
        <end position="256"/>
    </location>
</feature>
<dbReference type="SUPFAM" id="SSF53697">
    <property type="entry name" value="SIS domain"/>
    <property type="match status" value="1"/>
</dbReference>
<evidence type="ECO:0000259" key="5">
    <source>
        <dbReference type="PROSITE" id="PS51464"/>
    </source>
</evidence>
<dbReference type="PROSITE" id="PS51071">
    <property type="entry name" value="HTH_RPIR"/>
    <property type="match status" value="1"/>
</dbReference>
<keyword evidence="3" id="KW-0804">Transcription</keyword>
<dbReference type="InterPro" id="IPR035472">
    <property type="entry name" value="RpiR-like_SIS"/>
</dbReference>
<evidence type="ECO:0000256" key="2">
    <source>
        <dbReference type="ARBA" id="ARBA00023125"/>
    </source>
</evidence>
<feature type="domain" description="HTH rpiR-type" evidence="4">
    <location>
        <begin position="6"/>
        <end position="82"/>
    </location>
</feature>
<protein>
    <submittedName>
        <fullName evidence="6">RpiR family transcriptional regulator</fullName>
    </submittedName>
</protein>
<proteinExistence type="predicted"/>
<dbReference type="InterPro" id="IPR046348">
    <property type="entry name" value="SIS_dom_sf"/>
</dbReference>
<dbReference type="Proteomes" id="UP001519296">
    <property type="component" value="Unassembled WGS sequence"/>
</dbReference>
<dbReference type="Gene3D" id="1.10.10.10">
    <property type="entry name" value="Winged helix-like DNA-binding domain superfamily/Winged helix DNA-binding domain"/>
    <property type="match status" value="1"/>
</dbReference>
<dbReference type="InterPro" id="IPR047640">
    <property type="entry name" value="RpiR-like"/>
</dbReference>
<dbReference type="Gene3D" id="3.40.50.10490">
    <property type="entry name" value="Glucose-6-phosphate isomerase like protein, domain 1"/>
    <property type="match status" value="1"/>
</dbReference>
<evidence type="ECO:0000256" key="1">
    <source>
        <dbReference type="ARBA" id="ARBA00023015"/>
    </source>
</evidence>
<comment type="caution">
    <text evidence="6">The sequence shown here is derived from an EMBL/GenBank/DDBJ whole genome shotgun (WGS) entry which is preliminary data.</text>
</comment>
<keyword evidence="1" id="KW-0805">Transcription regulation</keyword>
<dbReference type="RefSeq" id="WP_209629011.1">
    <property type="nucleotide sequence ID" value="NZ_PRDG01000006.1"/>
</dbReference>
<organism evidence="6 7">
    <name type="scientific">Streptococcus oricebi</name>
    <dbReference type="NCBI Taxonomy" id="1547447"/>
    <lineage>
        <taxon>Bacteria</taxon>
        <taxon>Bacillati</taxon>
        <taxon>Bacillota</taxon>
        <taxon>Bacilli</taxon>
        <taxon>Lactobacillales</taxon>
        <taxon>Streptococcaceae</taxon>
        <taxon>Streptococcus</taxon>
    </lineage>
</organism>
<dbReference type="InterPro" id="IPR036388">
    <property type="entry name" value="WH-like_DNA-bd_sf"/>
</dbReference>
<evidence type="ECO:0000313" key="7">
    <source>
        <dbReference type="Proteomes" id="UP001519296"/>
    </source>
</evidence>
<dbReference type="Pfam" id="PF01380">
    <property type="entry name" value="SIS"/>
    <property type="match status" value="1"/>
</dbReference>
<dbReference type="Pfam" id="PF01418">
    <property type="entry name" value="HTH_6"/>
    <property type="match status" value="1"/>
</dbReference>
<dbReference type="InterPro" id="IPR000281">
    <property type="entry name" value="HTH_RpiR"/>
</dbReference>
<dbReference type="InterPro" id="IPR009057">
    <property type="entry name" value="Homeodomain-like_sf"/>
</dbReference>
<dbReference type="PROSITE" id="PS51464">
    <property type="entry name" value="SIS"/>
    <property type="match status" value="1"/>
</dbReference>
<evidence type="ECO:0000256" key="3">
    <source>
        <dbReference type="ARBA" id="ARBA00023163"/>
    </source>
</evidence>
<accession>A0ABS5B5V3</accession>
<dbReference type="PANTHER" id="PTHR30514">
    <property type="entry name" value="GLUCOKINASE"/>
    <property type="match status" value="1"/>
</dbReference>
<name>A0ABS5B5V3_9STRE</name>
<dbReference type="EMBL" id="PRDG01000006">
    <property type="protein sequence ID" value="MBP2624223.1"/>
    <property type="molecule type" value="Genomic_DNA"/>
</dbReference>